<dbReference type="PANTHER" id="PTHR43283">
    <property type="entry name" value="BETA-LACTAMASE-RELATED"/>
    <property type="match status" value="1"/>
</dbReference>
<dbReference type="EMBL" id="JAATWM020000002">
    <property type="protein sequence ID" value="KAF9881541.1"/>
    <property type="molecule type" value="Genomic_DNA"/>
</dbReference>
<gene>
    <name evidence="2" type="ORF">CkaCkLH20_00687</name>
</gene>
<dbReference type="InterPro" id="IPR029058">
    <property type="entry name" value="AB_hydrolase_fold"/>
</dbReference>
<evidence type="ECO:0000313" key="2">
    <source>
        <dbReference type="EMBL" id="KAF9881541.1"/>
    </source>
</evidence>
<sequence>MTLSAVASNKISAIIDEYTAGKSSKLPGLVYCAVNEHGELIYCHASGRKGLSTKSPMTADTIFWLLSFTKLITSIACMQCVERGLLNLDDADQLEQLAPELRDIKVLQRNPDGDLEYVEKRNRITLRMLLNHTAGFGYAFEDDKLAEVDRPLGLDDFSCERSDVISRPLVNQPGEEFQYGTSLDWAGIIVERVTGGSLEAYFQDHIFAPLGISSITFKPSQGAKTSLAHMHQRDSYGRVYEIDHIYRKPLLVKTPKERESLFCAGGHGCFGKPSEYARIISVLLNNGKDAQTNVQILEPTTVEEMFTDQIPDKPRFSNTFVPVAKPLLARPTPLTPMPEDHTEGWGLSFSISHFQSPTGRAAGSGSWEGLANLYWFADRQNKLGGIIAAQIAPYGGMWQADEILSVPRVGGYLALQSSLLRFANPRALILAYPMIDLEAPHYTRAADKAIVGVPNFPDKLIDTFLDLPHKQEFETEADPPDRLALALATVQNGRFLDFLVSAFPSARRLKIITTLSYPRFKMATMDKVFAAYEQRQAALDKSTATNPFAKGIAWVEGNLVPLSEARIPLLDQGFMHSDLTYDVPSVWDGRFFRLDDHLTRLEASCKKLRLRLPLPREEVKKILVDMVAKSGIRDAFVELIVTRGLKGVRGAKPEDLLNNNLYMFIQPYVWCMDPEIQPHGGSAVIARTVRRVPPGAIDPTVKNLQWGDLVRGLFEASDRGATYPFLTDGDAHLTEGSGFNICLIKDGTLFTPDRGVLEGVTRKSVLEVARASGVPVRLEVIPVERAYEADEILMCTTAGGIMPITTLDGKPVNGKGVVGPITKKIWDGYWALHYDPNHSFEIDYSAA</sequence>
<dbReference type="GeneID" id="62156481"/>
<dbReference type="InterPro" id="IPR050789">
    <property type="entry name" value="Diverse_Enzym_Activities"/>
</dbReference>
<dbReference type="OrthoDB" id="428260at2759"/>
<feature type="domain" description="Beta-lactamase-related" evidence="1">
    <location>
        <begin position="23"/>
        <end position="394"/>
    </location>
</feature>
<dbReference type="InterPro" id="IPR012338">
    <property type="entry name" value="Beta-lactam/transpept-like"/>
</dbReference>
<protein>
    <submittedName>
        <fullName evidence="2">Beta-lactamase family protein</fullName>
    </submittedName>
</protein>
<dbReference type="InterPro" id="IPR001544">
    <property type="entry name" value="Aminotrans_IV"/>
</dbReference>
<reference evidence="2" key="1">
    <citation type="submission" date="2020-03" db="EMBL/GenBank/DDBJ databases">
        <authorList>
            <person name="He L."/>
        </authorList>
    </citation>
    <scope>NUCLEOTIDE SEQUENCE</scope>
    <source>
        <strain evidence="2">CkLH20</strain>
    </source>
</reference>
<dbReference type="InterPro" id="IPR036038">
    <property type="entry name" value="Aminotransferase-like"/>
</dbReference>
<dbReference type="Pfam" id="PF01063">
    <property type="entry name" value="Aminotran_4"/>
    <property type="match status" value="1"/>
</dbReference>
<dbReference type="Gene3D" id="3.40.50.1820">
    <property type="entry name" value="alpha/beta hydrolase"/>
    <property type="match status" value="1"/>
</dbReference>
<keyword evidence="3" id="KW-1185">Reference proteome</keyword>
<dbReference type="GO" id="GO:0003824">
    <property type="term" value="F:catalytic activity"/>
    <property type="evidence" value="ECO:0007669"/>
    <property type="project" value="InterPro"/>
</dbReference>
<dbReference type="Gene3D" id="3.30.470.10">
    <property type="match status" value="1"/>
</dbReference>
<proteinExistence type="predicted"/>
<dbReference type="AlphaFoldDB" id="A0A9P6II75"/>
<dbReference type="InterPro" id="IPR043132">
    <property type="entry name" value="BCAT-like_C"/>
</dbReference>
<dbReference type="InterPro" id="IPR001466">
    <property type="entry name" value="Beta-lactam-related"/>
</dbReference>
<dbReference type="Gene3D" id="3.40.710.10">
    <property type="entry name" value="DD-peptidase/beta-lactamase superfamily"/>
    <property type="match status" value="1"/>
</dbReference>
<dbReference type="Proteomes" id="UP000781932">
    <property type="component" value="Unassembled WGS sequence"/>
</dbReference>
<dbReference type="Pfam" id="PF00144">
    <property type="entry name" value="Beta-lactamase"/>
    <property type="match status" value="1"/>
</dbReference>
<reference evidence="2" key="2">
    <citation type="submission" date="2020-11" db="EMBL/GenBank/DDBJ databases">
        <title>Whole genome sequencing of Colletotrichum sp.</title>
        <authorList>
            <person name="Li H."/>
        </authorList>
    </citation>
    <scope>NUCLEOTIDE SEQUENCE</scope>
    <source>
        <strain evidence="2">CkLH20</strain>
    </source>
</reference>
<dbReference type="SUPFAM" id="SSF56752">
    <property type="entry name" value="D-aminoacid aminotransferase-like PLP-dependent enzymes"/>
    <property type="match status" value="1"/>
</dbReference>
<dbReference type="InterPro" id="IPR043131">
    <property type="entry name" value="BCAT-like_N"/>
</dbReference>
<comment type="caution">
    <text evidence="2">The sequence shown here is derived from an EMBL/GenBank/DDBJ whole genome shotgun (WGS) entry which is preliminary data.</text>
</comment>
<dbReference type="SUPFAM" id="SSF56601">
    <property type="entry name" value="beta-lactamase/transpeptidase-like"/>
    <property type="match status" value="1"/>
</dbReference>
<evidence type="ECO:0000313" key="3">
    <source>
        <dbReference type="Proteomes" id="UP000781932"/>
    </source>
</evidence>
<name>A0A9P6II75_9PEZI</name>
<dbReference type="Gene3D" id="3.20.10.10">
    <property type="entry name" value="D-amino Acid Aminotransferase, subunit A, domain 2"/>
    <property type="match status" value="1"/>
</dbReference>
<accession>A0A9P6II75</accession>
<organism evidence="2 3">
    <name type="scientific">Colletotrichum karsti</name>
    <dbReference type="NCBI Taxonomy" id="1095194"/>
    <lineage>
        <taxon>Eukaryota</taxon>
        <taxon>Fungi</taxon>
        <taxon>Dikarya</taxon>
        <taxon>Ascomycota</taxon>
        <taxon>Pezizomycotina</taxon>
        <taxon>Sordariomycetes</taxon>
        <taxon>Hypocreomycetidae</taxon>
        <taxon>Glomerellales</taxon>
        <taxon>Glomerellaceae</taxon>
        <taxon>Colletotrichum</taxon>
        <taxon>Colletotrichum boninense species complex</taxon>
    </lineage>
</organism>
<dbReference type="PANTHER" id="PTHR43283:SF3">
    <property type="entry name" value="BETA-LACTAMASE FAMILY PROTEIN (AFU_ORTHOLOGUE AFUA_5G07500)"/>
    <property type="match status" value="1"/>
</dbReference>
<evidence type="ECO:0000259" key="1">
    <source>
        <dbReference type="Pfam" id="PF00144"/>
    </source>
</evidence>
<dbReference type="RefSeq" id="XP_038751002.1">
    <property type="nucleotide sequence ID" value="XM_038883407.1"/>
</dbReference>